<keyword evidence="6" id="KW-1185">Reference proteome</keyword>
<proteinExistence type="predicted"/>
<dbReference type="PANTHER" id="PTHR47939:SF13">
    <property type="entry name" value="OS03G0201400 PROTEIN"/>
    <property type="match status" value="1"/>
</dbReference>
<feature type="domain" description="Pentatricopeptide repeat-containing protein-mitochondrial" evidence="4">
    <location>
        <begin position="491"/>
        <end position="610"/>
    </location>
</feature>
<gene>
    <name evidence="5" type="ORF">H4R34_002887</name>
</gene>
<dbReference type="InterPro" id="IPR057027">
    <property type="entry name" value="TPR_mt"/>
</dbReference>
<dbReference type="InterPro" id="IPR002885">
    <property type="entry name" value="PPR_rpt"/>
</dbReference>
<feature type="repeat" description="PPR" evidence="2">
    <location>
        <begin position="717"/>
        <end position="751"/>
    </location>
</feature>
<keyword evidence="1" id="KW-0677">Repeat</keyword>
<dbReference type="Pfam" id="PF01535">
    <property type="entry name" value="PPR"/>
    <property type="match status" value="1"/>
</dbReference>
<evidence type="ECO:0000256" key="1">
    <source>
        <dbReference type="ARBA" id="ARBA00022737"/>
    </source>
</evidence>
<dbReference type="InterPro" id="IPR050667">
    <property type="entry name" value="PPR-containing_protein"/>
</dbReference>
<evidence type="ECO:0000259" key="4">
    <source>
        <dbReference type="Pfam" id="PF23276"/>
    </source>
</evidence>
<dbReference type="NCBIfam" id="TIGR00756">
    <property type="entry name" value="PPR"/>
    <property type="match status" value="2"/>
</dbReference>
<feature type="repeat" description="PPR" evidence="2">
    <location>
        <begin position="584"/>
        <end position="618"/>
    </location>
</feature>
<organism evidence="5 6">
    <name type="scientific">Dimargaris verticillata</name>
    <dbReference type="NCBI Taxonomy" id="2761393"/>
    <lineage>
        <taxon>Eukaryota</taxon>
        <taxon>Fungi</taxon>
        <taxon>Fungi incertae sedis</taxon>
        <taxon>Zoopagomycota</taxon>
        <taxon>Kickxellomycotina</taxon>
        <taxon>Dimargaritomycetes</taxon>
        <taxon>Dimargaritales</taxon>
        <taxon>Dimargaritaceae</taxon>
        <taxon>Dimargaris</taxon>
    </lineage>
</organism>
<dbReference type="Pfam" id="PF23276">
    <property type="entry name" value="TPR_24"/>
    <property type="match status" value="1"/>
</dbReference>
<dbReference type="Gene3D" id="1.25.40.10">
    <property type="entry name" value="Tetratricopeptide repeat domain"/>
    <property type="match status" value="3"/>
</dbReference>
<evidence type="ECO:0000313" key="5">
    <source>
        <dbReference type="EMBL" id="KAJ1979271.1"/>
    </source>
</evidence>
<dbReference type="EMBL" id="JANBQB010000227">
    <property type="protein sequence ID" value="KAJ1979271.1"/>
    <property type="molecule type" value="Genomic_DNA"/>
</dbReference>
<feature type="region of interest" description="Disordered" evidence="3">
    <location>
        <begin position="50"/>
        <end position="76"/>
    </location>
</feature>
<accession>A0A9W8B5M7</accession>
<dbReference type="PANTHER" id="PTHR47939">
    <property type="entry name" value="MEMBRANE-ASSOCIATED SALT-INDUCIBLE PROTEIN-LIKE"/>
    <property type="match status" value="1"/>
</dbReference>
<feature type="compositionally biased region" description="Basic residues" evidence="3">
    <location>
        <begin position="64"/>
        <end position="73"/>
    </location>
</feature>
<dbReference type="AlphaFoldDB" id="A0A9W8B5M7"/>
<evidence type="ECO:0000256" key="2">
    <source>
        <dbReference type="PROSITE-ProRule" id="PRU00708"/>
    </source>
</evidence>
<evidence type="ECO:0000256" key="3">
    <source>
        <dbReference type="SAM" id="MobiDB-lite"/>
    </source>
</evidence>
<name>A0A9W8B5M7_9FUNG</name>
<comment type="caution">
    <text evidence="5">The sequence shown here is derived from an EMBL/GenBank/DDBJ whole genome shotgun (WGS) entry which is preliminary data.</text>
</comment>
<dbReference type="InterPro" id="IPR011990">
    <property type="entry name" value="TPR-like_helical_dom_sf"/>
</dbReference>
<reference evidence="5" key="1">
    <citation type="submission" date="2022-07" db="EMBL/GenBank/DDBJ databases">
        <title>Phylogenomic reconstructions and comparative analyses of Kickxellomycotina fungi.</title>
        <authorList>
            <person name="Reynolds N.K."/>
            <person name="Stajich J.E."/>
            <person name="Barry K."/>
            <person name="Grigoriev I.V."/>
            <person name="Crous P."/>
            <person name="Smith M.E."/>
        </authorList>
    </citation>
    <scope>NUCLEOTIDE SEQUENCE</scope>
    <source>
        <strain evidence="5">RSA 567</strain>
    </source>
</reference>
<protein>
    <recommendedName>
        <fullName evidence="4">Pentatricopeptide repeat-containing protein-mitochondrial domain-containing protein</fullName>
    </recommendedName>
</protein>
<dbReference type="PROSITE" id="PS51375">
    <property type="entry name" value="PPR"/>
    <property type="match status" value="2"/>
</dbReference>
<evidence type="ECO:0000313" key="6">
    <source>
        <dbReference type="Proteomes" id="UP001151582"/>
    </source>
</evidence>
<dbReference type="OrthoDB" id="185373at2759"/>
<sequence>MAIALSFRLVTSRLRFAQQLLRQPITCTCLLPPHFSTLTPKLSARRVPATEVDISSGSTDAPAKRTRQIRGPRRPQTTQLRALQLAHLVQVSSSVRRRYLQWLMIEDSRFKATYRDVWEPLTQASLNTLTASTAGPHHHDDHRQVLIAYRVRQLCRLLKAEPDIDKIWHYYMTRIATLPRPGTRSPSQCLSERPVLVTHASHQQNLLTPRLYEWFVRVLNVEMLDPNRSSRIVTLVDHMHQLFPANTFVSTYLLANYVRALFQGGRHRQSLKHAGHQIVTTVEAQLALTLDARGFPLSTKIMNHYMRALMVLGRIQDAHAVFNDMIDHPDYPIDEYSFTFMIRELCQLGLVEPARAMYSQLLVQFPAFSDISGFNAILHSFALAHAFDTVQTVLSDMAHRAVGLDNATLSIVLKLAMDKFSANHQYTLYKQVYHLYQLRQQQKALEWDGFVSSIQSFVAQCTWPAKLPIDPVDYVLLESFVSSFVSMRAYALAGKVLDAMAERGLGPSPSLYESLIDQLIQLGHVDQAIAVYRLMAAQSAHFPDDFKPNMTRAEALVLTAYFRLDPAHAHAFLDHLQRQGHPRSNALYNALLYKYVDTGDMRAALRVYQSLPQHGLKPDLSTYLGLFRGFMQLGDPTLDVTIVPTDSDGKAAQPVESPQFPVLSLREVYKTMRQGPHLVATAVLFRYVLASFIRIGDLAGLSRAYQDMVDHYQLPPTADTYEAMIRTFARRSDLSSALTLFDQMRQHTSEAGPSLPVGNALLNGLFRAHACDQALAVFAWMTDGQPLAIRLALDVFSEAAQPPYATELDDSKYETIALDPVAPLCPDRYTMDVMIRGLLVHNRAADAQRHLEAMMTTWGTTPWPALVNRFVEHYMKRGQVTQATAMLEFQVRLTKEMQSGEIHPTQALYLARETWRLVALQLPTTDYGGNGSSSSDMTNPA</sequence>
<dbReference type="Proteomes" id="UP001151582">
    <property type="component" value="Unassembled WGS sequence"/>
</dbReference>